<organism evidence="1 2">
    <name type="scientific">Cytobacillus eiseniae</name>
    <dbReference type="NCBI Taxonomy" id="762947"/>
    <lineage>
        <taxon>Bacteria</taxon>
        <taxon>Bacillati</taxon>
        <taxon>Bacillota</taxon>
        <taxon>Bacilli</taxon>
        <taxon>Bacillales</taxon>
        <taxon>Bacillaceae</taxon>
        <taxon>Cytobacillus</taxon>
    </lineage>
</organism>
<evidence type="ECO:0000313" key="2">
    <source>
        <dbReference type="Proteomes" id="UP001519293"/>
    </source>
</evidence>
<sequence>MLTYSVLPDHIKQVAEKYNHSNEKLDCLPSKLMYEDINYYVVHYYPSLHDLFIQENGGVPPFEQVRRAILIVKVYQTAGNTLIRTGGKWVKEPTARNYRKLEQRLTSIKRKINKFISQEGLIKLDNIIEASRKINKDQDLIFECVDKGTELIDHANKTEMVNESIQQEVRNYVVKMVRAAVRQNQVQLDTEVDRKELLAYLGREVWKKPSILFDYLWFKKNVSYMLNSSSPTAKDMYDLQEMVSKEKTIDEMENADEMISLIRNPKAK</sequence>
<protein>
    <submittedName>
        <fullName evidence="1">Uncharacterized protein YfaT (DUF1175 family)</fullName>
    </submittedName>
</protein>
<dbReference type="RefSeq" id="WP_066400573.1">
    <property type="nucleotide sequence ID" value="NZ_JAGIKZ010000012.1"/>
</dbReference>
<reference evidence="1 2" key="1">
    <citation type="submission" date="2021-03" db="EMBL/GenBank/DDBJ databases">
        <title>Genomic Encyclopedia of Type Strains, Phase IV (KMG-IV): sequencing the most valuable type-strain genomes for metagenomic binning, comparative biology and taxonomic classification.</title>
        <authorList>
            <person name="Goeker M."/>
        </authorList>
    </citation>
    <scope>NUCLEOTIDE SEQUENCE [LARGE SCALE GENOMIC DNA]</scope>
    <source>
        <strain evidence="1 2">DSM 26675</strain>
    </source>
</reference>
<name>A0ABS4RFS0_9BACI</name>
<keyword evidence="2" id="KW-1185">Reference proteome</keyword>
<proteinExistence type="predicted"/>
<gene>
    <name evidence="1" type="ORF">J2Z40_002325</name>
</gene>
<dbReference type="Proteomes" id="UP001519293">
    <property type="component" value="Unassembled WGS sequence"/>
</dbReference>
<comment type="caution">
    <text evidence="1">The sequence shown here is derived from an EMBL/GenBank/DDBJ whole genome shotgun (WGS) entry which is preliminary data.</text>
</comment>
<dbReference type="EMBL" id="JAGIKZ010000012">
    <property type="protein sequence ID" value="MBP2241753.1"/>
    <property type="molecule type" value="Genomic_DNA"/>
</dbReference>
<accession>A0ABS4RFS0</accession>
<evidence type="ECO:0000313" key="1">
    <source>
        <dbReference type="EMBL" id="MBP2241753.1"/>
    </source>
</evidence>